<dbReference type="PANTHER" id="PTHR22605">
    <property type="entry name" value="RZ-TYPE DOMAIN-CONTAINING PROTEIN"/>
    <property type="match status" value="1"/>
</dbReference>
<protein>
    <submittedName>
        <fullName evidence="1">Uncharacterized protein</fullName>
    </submittedName>
</protein>
<dbReference type="AlphaFoldDB" id="A0A8B6G7W3"/>
<feature type="non-terminal residue" evidence="1">
    <location>
        <position position="182"/>
    </location>
</feature>
<gene>
    <name evidence="1" type="ORF">MGAL_10B058618</name>
</gene>
<keyword evidence="2" id="KW-1185">Reference proteome</keyword>
<dbReference type="InterPro" id="IPR031248">
    <property type="entry name" value="RNF213"/>
</dbReference>
<reference evidence="1" key="1">
    <citation type="submission" date="2018-11" db="EMBL/GenBank/DDBJ databases">
        <authorList>
            <person name="Alioto T."/>
            <person name="Alioto T."/>
        </authorList>
    </citation>
    <scope>NUCLEOTIDE SEQUENCE</scope>
</reference>
<dbReference type="PANTHER" id="PTHR22605:SF16">
    <property type="entry name" value="E3 UBIQUITIN-PROTEIN LIGASE RNF213"/>
    <property type="match status" value="1"/>
</dbReference>
<name>A0A8B6G7W3_MYTGA</name>
<dbReference type="EMBL" id="UYJE01007991">
    <property type="protein sequence ID" value="VDI60032.1"/>
    <property type="molecule type" value="Genomic_DNA"/>
</dbReference>
<organism evidence="1 2">
    <name type="scientific">Mytilus galloprovincialis</name>
    <name type="common">Mediterranean mussel</name>
    <dbReference type="NCBI Taxonomy" id="29158"/>
    <lineage>
        <taxon>Eukaryota</taxon>
        <taxon>Metazoa</taxon>
        <taxon>Spiralia</taxon>
        <taxon>Lophotrochozoa</taxon>
        <taxon>Mollusca</taxon>
        <taxon>Bivalvia</taxon>
        <taxon>Autobranchia</taxon>
        <taxon>Pteriomorphia</taxon>
        <taxon>Mytilida</taxon>
        <taxon>Mytiloidea</taxon>
        <taxon>Mytilidae</taxon>
        <taxon>Mytilinae</taxon>
        <taxon>Mytilus</taxon>
    </lineage>
</organism>
<sequence>MAKCAFLTNLHSVKIQRTFPPWLISGDANLLICAQSEIYKTVISIYSNEEDSPLPQADEVLLCTPYTTLDMVQTFWKRVFHSEEGKIFCLVNADLLDYDVSDRAEHSLERHMAMADSNGKKYRLVVICSSENEYKSRMVAALDKYHRPAIYPNVDSIRKYLLNKFQVKTECIETPACVADFD</sequence>
<proteinExistence type="predicted"/>
<dbReference type="GO" id="GO:0004842">
    <property type="term" value="F:ubiquitin-protein transferase activity"/>
    <property type="evidence" value="ECO:0007669"/>
    <property type="project" value="InterPro"/>
</dbReference>
<comment type="caution">
    <text evidence="1">The sequence shown here is derived from an EMBL/GenBank/DDBJ whole genome shotgun (WGS) entry which is preliminary data.</text>
</comment>
<evidence type="ECO:0000313" key="1">
    <source>
        <dbReference type="EMBL" id="VDI60032.1"/>
    </source>
</evidence>
<dbReference type="OrthoDB" id="6153391at2759"/>
<dbReference type="GO" id="GO:0016887">
    <property type="term" value="F:ATP hydrolysis activity"/>
    <property type="evidence" value="ECO:0007669"/>
    <property type="project" value="InterPro"/>
</dbReference>
<evidence type="ECO:0000313" key="2">
    <source>
        <dbReference type="Proteomes" id="UP000596742"/>
    </source>
</evidence>
<accession>A0A8B6G7W3</accession>
<dbReference type="Proteomes" id="UP000596742">
    <property type="component" value="Unassembled WGS sequence"/>
</dbReference>